<evidence type="ECO:0000256" key="6">
    <source>
        <dbReference type="ARBA" id="ARBA00022691"/>
    </source>
</evidence>
<accession>A0A645A4N7</accession>
<dbReference type="InterPro" id="IPR058240">
    <property type="entry name" value="rSAM_sf"/>
</dbReference>
<dbReference type="PANTHER" id="PTHR30352">
    <property type="entry name" value="PYRUVATE FORMATE-LYASE-ACTIVATING ENZYME"/>
    <property type="match status" value="1"/>
</dbReference>
<dbReference type="SUPFAM" id="SSF102114">
    <property type="entry name" value="Radical SAM enzymes"/>
    <property type="match status" value="1"/>
</dbReference>
<dbReference type="InterPro" id="IPR012837">
    <property type="entry name" value="NrdG"/>
</dbReference>
<evidence type="ECO:0000256" key="9">
    <source>
        <dbReference type="ARBA" id="ARBA00023004"/>
    </source>
</evidence>
<organism evidence="13">
    <name type="scientific">bioreactor metagenome</name>
    <dbReference type="NCBI Taxonomy" id="1076179"/>
    <lineage>
        <taxon>unclassified sequences</taxon>
        <taxon>metagenomes</taxon>
        <taxon>ecological metagenomes</taxon>
    </lineage>
</organism>
<evidence type="ECO:0000256" key="11">
    <source>
        <dbReference type="ARBA" id="ARBA00033436"/>
    </source>
</evidence>
<dbReference type="GO" id="GO:0043365">
    <property type="term" value="F:[formate-C-acetyltransferase]-activating enzyme activity"/>
    <property type="evidence" value="ECO:0007669"/>
    <property type="project" value="InterPro"/>
</dbReference>
<evidence type="ECO:0000256" key="12">
    <source>
        <dbReference type="ARBA" id="ARBA00047365"/>
    </source>
</evidence>
<evidence type="ECO:0000256" key="5">
    <source>
        <dbReference type="ARBA" id="ARBA00022485"/>
    </source>
</evidence>
<dbReference type="GO" id="GO:0046872">
    <property type="term" value="F:metal ion binding"/>
    <property type="evidence" value="ECO:0007669"/>
    <property type="project" value="UniProtKB-KW"/>
</dbReference>
<reference evidence="13" key="1">
    <citation type="submission" date="2019-08" db="EMBL/GenBank/DDBJ databases">
        <authorList>
            <person name="Kucharzyk K."/>
            <person name="Murdoch R.W."/>
            <person name="Higgins S."/>
            <person name="Loffler F."/>
        </authorList>
    </citation>
    <scope>NUCLEOTIDE SEQUENCE</scope>
</reference>
<sequence>MFIKVAGLEKESIVDGKGIRYVIFAQGCPHKCKGCHNPITHSFDGGSIYEVDELVKDIQSNAYIDGITCSGGECFEQAEAFAFIAEKTKSMGKDVWAYSGYEYDYIISHKEEKPFWKELLGNVDVLVDGPYIEEKKDLSLCFRGSSNQRIIDIKESLAKGKIVLMNL</sequence>
<comment type="function">
    <text evidence="2">Activation of anaerobic ribonucleoside-triphosphate reductase under anaerobic conditions by generation of an organic free radical, using S-adenosylmethionine and reduced flavodoxin as cosubstrates to produce 5'-deoxy-adenosine.</text>
</comment>
<dbReference type="Pfam" id="PF13353">
    <property type="entry name" value="Fer4_12"/>
    <property type="match status" value="1"/>
</dbReference>
<dbReference type="EMBL" id="VSSQ01011867">
    <property type="protein sequence ID" value="MPM47896.1"/>
    <property type="molecule type" value="Genomic_DNA"/>
</dbReference>
<dbReference type="InterPro" id="IPR007197">
    <property type="entry name" value="rSAM"/>
</dbReference>
<keyword evidence="6" id="KW-0949">S-adenosyl-L-methionine</keyword>
<dbReference type="SFLD" id="SFLDG01063">
    <property type="entry name" value="activating_enzymes__group_1"/>
    <property type="match status" value="1"/>
</dbReference>
<dbReference type="PANTHER" id="PTHR30352:SF2">
    <property type="entry name" value="ANAEROBIC RIBONUCLEOSIDE-TRIPHOSPHATE REDUCTASE-ACTIVATING PROTEIN"/>
    <property type="match status" value="1"/>
</dbReference>
<comment type="cofactor">
    <cofactor evidence="1">
        <name>[4Fe-4S] cluster</name>
        <dbReference type="ChEBI" id="CHEBI:49883"/>
    </cofactor>
</comment>
<dbReference type="SFLD" id="SFLDG01066">
    <property type="entry name" value="organic_radical-activating_enz"/>
    <property type="match status" value="1"/>
</dbReference>
<keyword evidence="9" id="KW-0408">Iron</keyword>
<comment type="caution">
    <text evidence="13">The sequence shown here is derived from an EMBL/GenBank/DDBJ whole genome shotgun (WGS) entry which is preliminary data.</text>
</comment>
<dbReference type="SFLD" id="SFLDS00029">
    <property type="entry name" value="Radical_SAM"/>
    <property type="match status" value="1"/>
</dbReference>
<comment type="catalytic activity">
    <reaction evidence="12">
        <text>glycyl-[protein] + reduced [flavodoxin] + S-adenosyl-L-methionine = glycin-2-yl radical-[protein] + semiquinone [flavodoxin] + 5'-deoxyadenosine + L-methionine + H(+)</text>
        <dbReference type="Rhea" id="RHEA:61976"/>
        <dbReference type="Rhea" id="RHEA-COMP:10622"/>
        <dbReference type="Rhea" id="RHEA-COMP:14480"/>
        <dbReference type="Rhea" id="RHEA-COMP:15993"/>
        <dbReference type="Rhea" id="RHEA-COMP:15994"/>
        <dbReference type="ChEBI" id="CHEBI:15378"/>
        <dbReference type="ChEBI" id="CHEBI:17319"/>
        <dbReference type="ChEBI" id="CHEBI:29947"/>
        <dbReference type="ChEBI" id="CHEBI:32722"/>
        <dbReference type="ChEBI" id="CHEBI:57618"/>
        <dbReference type="ChEBI" id="CHEBI:57844"/>
        <dbReference type="ChEBI" id="CHEBI:59789"/>
        <dbReference type="ChEBI" id="CHEBI:140311"/>
    </reaction>
</comment>
<keyword evidence="10" id="KW-0411">Iron-sulfur</keyword>
<protein>
    <recommendedName>
        <fullName evidence="4">Anaerobic ribonucleoside-triphosphate reductase-activating protein</fullName>
    </recommendedName>
    <alternativeName>
        <fullName evidence="11">Class III anaerobic ribonucleotide reductase small component</fullName>
    </alternativeName>
</protein>
<name>A0A645A4N7_9ZZZZ</name>
<dbReference type="GO" id="GO:0004748">
    <property type="term" value="F:ribonucleoside-diphosphate reductase activity, thioredoxin disulfide as acceptor"/>
    <property type="evidence" value="ECO:0007669"/>
    <property type="project" value="TreeGrafter"/>
</dbReference>
<evidence type="ECO:0000256" key="1">
    <source>
        <dbReference type="ARBA" id="ARBA00001966"/>
    </source>
</evidence>
<dbReference type="InterPro" id="IPR013785">
    <property type="entry name" value="Aldolase_TIM"/>
</dbReference>
<dbReference type="GO" id="GO:0051539">
    <property type="term" value="F:4 iron, 4 sulfur cluster binding"/>
    <property type="evidence" value="ECO:0007669"/>
    <property type="project" value="UniProtKB-KW"/>
</dbReference>
<keyword evidence="5" id="KW-0004">4Fe-4S</keyword>
<proteinExistence type="inferred from homology"/>
<keyword evidence="8 13" id="KW-0560">Oxidoreductase</keyword>
<dbReference type="AlphaFoldDB" id="A0A645A4N7"/>
<dbReference type="InterPro" id="IPR001989">
    <property type="entry name" value="Radical_activat_CS"/>
</dbReference>
<evidence type="ECO:0000256" key="3">
    <source>
        <dbReference type="ARBA" id="ARBA00009777"/>
    </source>
</evidence>
<comment type="similarity">
    <text evidence="3">Belongs to the organic radical-activating enzymes family.</text>
</comment>
<dbReference type="PIRSF" id="PIRSF000368">
    <property type="entry name" value="NrdG"/>
    <property type="match status" value="1"/>
</dbReference>
<evidence type="ECO:0000256" key="2">
    <source>
        <dbReference type="ARBA" id="ARBA00003852"/>
    </source>
</evidence>
<evidence type="ECO:0000256" key="10">
    <source>
        <dbReference type="ARBA" id="ARBA00023014"/>
    </source>
</evidence>
<evidence type="ECO:0000313" key="13">
    <source>
        <dbReference type="EMBL" id="MPM47896.1"/>
    </source>
</evidence>
<gene>
    <name evidence="13" type="primary">nrdG_12</name>
    <name evidence="13" type="ORF">SDC9_94617</name>
</gene>
<keyword evidence="7" id="KW-0479">Metal-binding</keyword>
<dbReference type="SFLD" id="SFLDF00299">
    <property type="entry name" value="anaerobic_ribonucleoside-triph"/>
    <property type="match status" value="1"/>
</dbReference>
<dbReference type="Gene3D" id="3.20.20.70">
    <property type="entry name" value="Aldolase class I"/>
    <property type="match status" value="1"/>
</dbReference>
<dbReference type="NCBIfam" id="TIGR02491">
    <property type="entry name" value="NrdG"/>
    <property type="match status" value="1"/>
</dbReference>
<evidence type="ECO:0000256" key="8">
    <source>
        <dbReference type="ARBA" id="ARBA00023002"/>
    </source>
</evidence>
<dbReference type="InterPro" id="IPR034457">
    <property type="entry name" value="Organic_radical-activating"/>
</dbReference>
<evidence type="ECO:0000256" key="7">
    <source>
        <dbReference type="ARBA" id="ARBA00022723"/>
    </source>
</evidence>
<dbReference type="PROSITE" id="PS01087">
    <property type="entry name" value="RADICAL_ACTIVATING"/>
    <property type="match status" value="1"/>
</dbReference>
<evidence type="ECO:0000256" key="4">
    <source>
        <dbReference type="ARBA" id="ARBA00014281"/>
    </source>
</evidence>